<dbReference type="Gene3D" id="2.60.120.560">
    <property type="entry name" value="Exo-inulinase, domain 1"/>
    <property type="match status" value="1"/>
</dbReference>
<name>X1GYI7_9ZZZZ</name>
<dbReference type="AlphaFoldDB" id="X1GYI7"/>
<protein>
    <recommendedName>
        <fullName evidence="2">3-keto-disaccharide hydrolase domain-containing protein</fullName>
    </recommendedName>
</protein>
<evidence type="ECO:0000313" key="1">
    <source>
        <dbReference type="EMBL" id="GAH49930.1"/>
    </source>
</evidence>
<evidence type="ECO:0008006" key="2">
    <source>
        <dbReference type="Google" id="ProtNLM"/>
    </source>
</evidence>
<accession>X1GYI7</accession>
<gene>
    <name evidence="1" type="ORF">S03H2_37619</name>
</gene>
<reference evidence="1" key="1">
    <citation type="journal article" date="2014" name="Front. Microbiol.">
        <title>High frequency of phylogenetically diverse reductive dehalogenase-homologous genes in deep subseafloor sedimentary metagenomes.</title>
        <authorList>
            <person name="Kawai M."/>
            <person name="Futagami T."/>
            <person name="Toyoda A."/>
            <person name="Takaki Y."/>
            <person name="Nishi S."/>
            <person name="Hori S."/>
            <person name="Arai W."/>
            <person name="Tsubouchi T."/>
            <person name="Morono Y."/>
            <person name="Uchiyama I."/>
            <person name="Ito T."/>
            <person name="Fujiyama A."/>
            <person name="Inagaki F."/>
            <person name="Takami H."/>
        </authorList>
    </citation>
    <scope>NUCLEOTIDE SEQUENCE</scope>
    <source>
        <strain evidence="1">Expedition CK06-06</strain>
    </source>
</reference>
<dbReference type="EMBL" id="BARU01023162">
    <property type="protein sequence ID" value="GAH49930.1"/>
    <property type="molecule type" value="Genomic_DNA"/>
</dbReference>
<sequence>MNGGWVTLVDWTESGTINQGKGAANHLCVTCKGDQLSLEINGKTVAEVRDSSFKSGNVDLKASTYSQGGAMILFDNFVVRKL</sequence>
<comment type="caution">
    <text evidence="1">The sequence shown here is derived from an EMBL/GenBank/DDBJ whole genome shotgun (WGS) entry which is preliminary data.</text>
</comment>
<proteinExistence type="predicted"/>
<organism evidence="1">
    <name type="scientific">marine sediment metagenome</name>
    <dbReference type="NCBI Taxonomy" id="412755"/>
    <lineage>
        <taxon>unclassified sequences</taxon>
        <taxon>metagenomes</taxon>
        <taxon>ecological metagenomes</taxon>
    </lineage>
</organism>